<accession>A0A6N2NHY8</accession>
<protein>
    <submittedName>
        <fullName evidence="1">Uncharacterized protein</fullName>
    </submittedName>
</protein>
<organism evidence="1">
    <name type="scientific">Salix viminalis</name>
    <name type="common">Common osier</name>
    <name type="synonym">Basket willow</name>
    <dbReference type="NCBI Taxonomy" id="40686"/>
    <lineage>
        <taxon>Eukaryota</taxon>
        <taxon>Viridiplantae</taxon>
        <taxon>Streptophyta</taxon>
        <taxon>Embryophyta</taxon>
        <taxon>Tracheophyta</taxon>
        <taxon>Spermatophyta</taxon>
        <taxon>Magnoliopsida</taxon>
        <taxon>eudicotyledons</taxon>
        <taxon>Gunneridae</taxon>
        <taxon>Pentapetalae</taxon>
        <taxon>rosids</taxon>
        <taxon>fabids</taxon>
        <taxon>Malpighiales</taxon>
        <taxon>Salicaceae</taxon>
        <taxon>Saliceae</taxon>
        <taxon>Salix</taxon>
    </lineage>
</organism>
<name>A0A6N2NHY8_SALVM</name>
<proteinExistence type="predicted"/>
<gene>
    <name evidence="1" type="ORF">SVIM_LOCUS506624</name>
</gene>
<reference evidence="1" key="1">
    <citation type="submission" date="2019-03" db="EMBL/GenBank/DDBJ databases">
        <authorList>
            <person name="Mank J."/>
            <person name="Almeida P."/>
        </authorList>
    </citation>
    <scope>NUCLEOTIDE SEQUENCE</scope>
    <source>
        <strain evidence="1">78183</strain>
    </source>
</reference>
<dbReference type="EMBL" id="CAADRP010002307">
    <property type="protein sequence ID" value="VFU65831.1"/>
    <property type="molecule type" value="Genomic_DNA"/>
</dbReference>
<sequence length="65" mass="7581">MLMHVCIANASQEKPLLFLEVLLREGCRHRTSHLVTVGWAFPLAELLLNRCVWEFHAQAQFDMMK</sequence>
<evidence type="ECO:0000313" key="1">
    <source>
        <dbReference type="EMBL" id="VFU65831.1"/>
    </source>
</evidence>
<dbReference type="AlphaFoldDB" id="A0A6N2NHY8"/>